<sequence>MNEAVAVNVDAAEPASTATAVEEPSHLAGTTNGAPDQQVMEVLVKTQNECLMELGYYPTLLSDFQELRRTCAKLHADNQKLYSDNRSLAQFIAQQDQRINLLQAPDDQQKRTIADLHESVRMATSQRDELQARLHAALHEVAVLRQELSKFVPEALISRIPVPASIPQYAHHMQNGQAASHHAIPPPMSAGMPGPSSVPAQPNNGHYYRQPLPKVGFWHYVLCGMDKLRLILAQAGMPGARPQIQNPPQHRGSMPMLLPADTSMAPAIAQHRRPSAPAALHFAHTAPGQSPTSASPLNTFSGLSLASSPSTPVSSRPGTASGQMPTVSRHPSGSRPASSRGIHHVAPPITNNPSSSSLAGAIIDLTQDETREESARKRRKLEHLPNMAAPQPRASGSAPMASTANHVGQTAQNGHISPMQTVVPQSFYSVPQSHSQPRPTSVEHSHRSHPPQQPVAQGAVTTLPAQFTQIAPAPAPQSHPPQPQLQPPLAQIIAQSRPMPQAQLQPPSHPPPHMQPSPASQLPPSHQQPTQSQVPPAPSSPPNTAAAQPPAASIPAPDTVMADSEPEPTVEEECIEANFDEDDDDESKLWCRMCRSRFKTGHTTEEPTPFVNASQQQLIEHCETIHPRGWEILKLKVAKQRGA</sequence>
<keyword evidence="4" id="KW-1185">Reference proteome</keyword>
<feature type="compositionally biased region" description="Polar residues" evidence="2">
    <location>
        <begin position="318"/>
        <end position="337"/>
    </location>
</feature>
<feature type="region of interest" description="Disordered" evidence="2">
    <location>
        <begin position="283"/>
        <end position="402"/>
    </location>
</feature>
<feature type="compositionally biased region" description="Low complexity" evidence="2">
    <location>
        <begin position="542"/>
        <end position="557"/>
    </location>
</feature>
<feature type="region of interest" description="Disordered" evidence="2">
    <location>
        <begin position="497"/>
        <end position="571"/>
    </location>
</feature>
<feature type="compositionally biased region" description="Low complexity" evidence="2">
    <location>
        <begin position="304"/>
        <end position="317"/>
    </location>
</feature>
<organism evidence="3 4">
    <name type="scientific">Polyporus arcularius HHB13444</name>
    <dbReference type="NCBI Taxonomy" id="1314778"/>
    <lineage>
        <taxon>Eukaryota</taxon>
        <taxon>Fungi</taxon>
        <taxon>Dikarya</taxon>
        <taxon>Basidiomycota</taxon>
        <taxon>Agaricomycotina</taxon>
        <taxon>Agaricomycetes</taxon>
        <taxon>Polyporales</taxon>
        <taxon>Polyporaceae</taxon>
        <taxon>Polyporus</taxon>
    </lineage>
</organism>
<dbReference type="InParanoid" id="A0A5C3PI11"/>
<keyword evidence="1" id="KW-0175">Coiled coil</keyword>
<protein>
    <submittedName>
        <fullName evidence="3">Uncharacterized protein</fullName>
    </submittedName>
</protein>
<accession>A0A5C3PI11</accession>
<reference evidence="3 4" key="1">
    <citation type="journal article" date="2019" name="Nat. Ecol. Evol.">
        <title>Megaphylogeny resolves global patterns of mushroom evolution.</title>
        <authorList>
            <person name="Varga T."/>
            <person name="Krizsan K."/>
            <person name="Foldi C."/>
            <person name="Dima B."/>
            <person name="Sanchez-Garcia M."/>
            <person name="Sanchez-Ramirez S."/>
            <person name="Szollosi G.J."/>
            <person name="Szarkandi J.G."/>
            <person name="Papp V."/>
            <person name="Albert L."/>
            <person name="Andreopoulos W."/>
            <person name="Angelini C."/>
            <person name="Antonin V."/>
            <person name="Barry K.W."/>
            <person name="Bougher N.L."/>
            <person name="Buchanan P."/>
            <person name="Buyck B."/>
            <person name="Bense V."/>
            <person name="Catcheside P."/>
            <person name="Chovatia M."/>
            <person name="Cooper J."/>
            <person name="Damon W."/>
            <person name="Desjardin D."/>
            <person name="Finy P."/>
            <person name="Geml J."/>
            <person name="Haridas S."/>
            <person name="Hughes K."/>
            <person name="Justo A."/>
            <person name="Karasinski D."/>
            <person name="Kautmanova I."/>
            <person name="Kiss B."/>
            <person name="Kocsube S."/>
            <person name="Kotiranta H."/>
            <person name="LaButti K.M."/>
            <person name="Lechner B.E."/>
            <person name="Liimatainen K."/>
            <person name="Lipzen A."/>
            <person name="Lukacs Z."/>
            <person name="Mihaltcheva S."/>
            <person name="Morgado L.N."/>
            <person name="Niskanen T."/>
            <person name="Noordeloos M.E."/>
            <person name="Ohm R.A."/>
            <person name="Ortiz-Santana B."/>
            <person name="Ovrebo C."/>
            <person name="Racz N."/>
            <person name="Riley R."/>
            <person name="Savchenko A."/>
            <person name="Shiryaev A."/>
            <person name="Soop K."/>
            <person name="Spirin V."/>
            <person name="Szebenyi C."/>
            <person name="Tomsovsky M."/>
            <person name="Tulloss R.E."/>
            <person name="Uehling J."/>
            <person name="Grigoriev I.V."/>
            <person name="Vagvolgyi C."/>
            <person name="Papp T."/>
            <person name="Martin F.M."/>
            <person name="Miettinen O."/>
            <person name="Hibbett D.S."/>
            <person name="Nagy L.G."/>
        </authorList>
    </citation>
    <scope>NUCLEOTIDE SEQUENCE [LARGE SCALE GENOMIC DNA]</scope>
    <source>
        <strain evidence="3 4">HHB13444</strain>
    </source>
</reference>
<feature type="compositionally biased region" description="Low complexity" evidence="2">
    <location>
        <begin position="189"/>
        <end position="198"/>
    </location>
</feature>
<feature type="region of interest" description="Disordered" evidence="2">
    <location>
        <begin position="1"/>
        <end position="34"/>
    </location>
</feature>
<dbReference type="EMBL" id="ML211094">
    <property type="protein sequence ID" value="TFK88932.1"/>
    <property type="molecule type" value="Genomic_DNA"/>
</dbReference>
<feature type="compositionally biased region" description="Polar residues" evidence="2">
    <location>
        <begin position="428"/>
        <end position="439"/>
    </location>
</feature>
<feature type="region of interest" description="Disordered" evidence="2">
    <location>
        <begin position="178"/>
        <end position="198"/>
    </location>
</feature>
<gene>
    <name evidence="3" type="ORF">K466DRAFT_598222</name>
</gene>
<evidence type="ECO:0000313" key="3">
    <source>
        <dbReference type="EMBL" id="TFK88932.1"/>
    </source>
</evidence>
<feature type="compositionally biased region" description="Polar residues" evidence="2">
    <location>
        <begin position="287"/>
        <end position="302"/>
    </location>
</feature>
<feature type="coiled-coil region" evidence="1">
    <location>
        <begin position="113"/>
        <end position="147"/>
    </location>
</feature>
<dbReference type="Proteomes" id="UP000308197">
    <property type="component" value="Unassembled WGS sequence"/>
</dbReference>
<feature type="compositionally biased region" description="Low complexity" evidence="2">
    <location>
        <begin position="497"/>
        <end position="506"/>
    </location>
</feature>
<feature type="compositionally biased region" description="Low complexity" evidence="2">
    <location>
        <begin position="1"/>
        <end position="15"/>
    </location>
</feature>
<feature type="region of interest" description="Disordered" evidence="2">
    <location>
        <begin position="428"/>
        <end position="455"/>
    </location>
</feature>
<name>A0A5C3PI11_9APHY</name>
<evidence type="ECO:0000256" key="2">
    <source>
        <dbReference type="SAM" id="MobiDB-lite"/>
    </source>
</evidence>
<evidence type="ECO:0000313" key="4">
    <source>
        <dbReference type="Proteomes" id="UP000308197"/>
    </source>
</evidence>
<evidence type="ECO:0000256" key="1">
    <source>
        <dbReference type="SAM" id="Coils"/>
    </source>
</evidence>
<proteinExistence type="predicted"/>
<feature type="compositionally biased region" description="Polar residues" evidence="2">
    <location>
        <begin position="349"/>
        <end position="358"/>
    </location>
</feature>
<dbReference type="STRING" id="1314778.A0A5C3PI11"/>
<dbReference type="AlphaFoldDB" id="A0A5C3PI11"/>